<proteinExistence type="predicted"/>
<feature type="chain" id="PRO_5033437586" evidence="4">
    <location>
        <begin position="20"/>
        <end position="593"/>
    </location>
</feature>
<dbReference type="OrthoDB" id="77539at2759"/>
<reference evidence="7 8" key="1">
    <citation type="submission" date="2019-03" db="EMBL/GenBank/DDBJ databases">
        <authorList>
            <person name="Gaulin E."/>
            <person name="Dumas B."/>
        </authorList>
    </citation>
    <scope>NUCLEOTIDE SEQUENCE [LARGE SCALE GENOMIC DNA]</scope>
    <source>
        <strain evidence="7">CBS 568.67</strain>
    </source>
</reference>
<dbReference type="PANTHER" id="PTHR36234:SF5">
    <property type="entry name" value="LYSYL ENDOPEPTIDASE"/>
    <property type="match status" value="1"/>
</dbReference>
<dbReference type="Pfam" id="PF14295">
    <property type="entry name" value="PAN_4"/>
    <property type="match status" value="4"/>
</dbReference>
<dbReference type="AlphaFoldDB" id="A0A485LDQ0"/>
<accession>A0A485LDQ0</accession>
<dbReference type="GO" id="GO:0005576">
    <property type="term" value="C:extracellular region"/>
    <property type="evidence" value="ECO:0007669"/>
    <property type="project" value="InterPro"/>
</dbReference>
<evidence type="ECO:0000313" key="6">
    <source>
        <dbReference type="EMBL" id="KAF0689369.1"/>
    </source>
</evidence>
<dbReference type="Gene3D" id="3.50.4.10">
    <property type="entry name" value="Hepatocyte Growth Factor"/>
    <property type="match status" value="3"/>
</dbReference>
<evidence type="ECO:0000259" key="5">
    <source>
        <dbReference type="PROSITE" id="PS50948"/>
    </source>
</evidence>
<dbReference type="PROSITE" id="PS50948">
    <property type="entry name" value="PAN"/>
    <property type="match status" value="1"/>
</dbReference>
<gene>
    <name evidence="7" type="primary">Aste57867_19195</name>
    <name evidence="6" type="ORF">As57867_019131</name>
    <name evidence="7" type="ORF">ASTE57867_19195</name>
</gene>
<sequence>MFSLKGSLALLSFGAIVAAQGDPVPPIDGTESICNVDESENAVCYKYSDPAKFDKTRSVARLHIGNSWCTGWLFGSEGHLITNNHCISTDEWAKQTMVDFEAATPGCNDPFSMGSSPGVYVANSTTLVINDIALDFALVKLNVNPGLNLVKYGYLQARDSEAVLNEAAYVIGHPYAKPKRIAITKAHAPGKITTTSYTNTRQTDCYSLDRLGHNLDTEGGSSGSPLLAADTNLVIGLHNCGGCQPGTTEYSSNYAVKMSQIVTFLRNKNLLPKDAVAGAPTNTSPPVTQAPVTPAPAPWDSRFNPLEANTDYADFDFASTQRAAPTDCTTDCANTPGCKLFVWSSFNGGTCWLKSAQGSKLSSFGTYAAVLKSTSPPSPPSMCAADEPNVDYPGNDIASTSNRQFDNCCDDCKIVPGCKYYVWNSYNGGTCWLKSAKSGAAASAGARAGSIGGNVTLSTCSHVDKQIDYTGEDIGSAAGSLESCCDACQQNDQCNAYSWHNGVCYLKGRRNATLTSSEVYSGRVYKCTALQQNTDFFGNDLTGVSAVAAEDCCAVCRSYSGCKAFSFANGVCYLKSEKGNDPRTSIGVVSASL</sequence>
<feature type="domain" description="Apple" evidence="5">
    <location>
        <begin position="527"/>
        <end position="593"/>
    </location>
</feature>
<dbReference type="InterPro" id="IPR009003">
    <property type="entry name" value="Peptidase_S1_PA"/>
</dbReference>
<dbReference type="Gene3D" id="3.30.30.180">
    <property type="match status" value="1"/>
</dbReference>
<dbReference type="GO" id="GO:0006508">
    <property type="term" value="P:proteolysis"/>
    <property type="evidence" value="ECO:0007669"/>
    <property type="project" value="InterPro"/>
</dbReference>
<evidence type="ECO:0000313" key="8">
    <source>
        <dbReference type="Proteomes" id="UP000332933"/>
    </source>
</evidence>
<feature type="signal peptide" evidence="4">
    <location>
        <begin position="1"/>
        <end position="19"/>
    </location>
</feature>
<dbReference type="PANTHER" id="PTHR36234">
    <property type="entry name" value="LYSYL ENDOPEPTIDASE"/>
    <property type="match status" value="1"/>
</dbReference>
<evidence type="ECO:0000256" key="1">
    <source>
        <dbReference type="ARBA" id="ARBA00022737"/>
    </source>
</evidence>
<dbReference type="SUPFAM" id="SSF57414">
    <property type="entry name" value="Hairpin loop containing domain-like"/>
    <property type="match status" value="1"/>
</dbReference>
<evidence type="ECO:0000313" key="7">
    <source>
        <dbReference type="EMBL" id="VFT95917.1"/>
    </source>
</evidence>
<dbReference type="Proteomes" id="UP000332933">
    <property type="component" value="Unassembled WGS sequence"/>
</dbReference>
<reference evidence="6" key="2">
    <citation type="submission" date="2019-06" db="EMBL/GenBank/DDBJ databases">
        <title>Genomics analysis of Aphanomyces spp. identifies a new class of oomycete effector associated with host adaptation.</title>
        <authorList>
            <person name="Gaulin E."/>
        </authorList>
    </citation>
    <scope>NUCLEOTIDE SEQUENCE</scope>
    <source>
        <strain evidence="6">CBS 578.67</strain>
    </source>
</reference>
<protein>
    <submittedName>
        <fullName evidence="7">Aste57867_19195 protein</fullName>
    </submittedName>
</protein>
<dbReference type="InterPro" id="IPR043504">
    <property type="entry name" value="Peptidase_S1_PA_chymotrypsin"/>
</dbReference>
<dbReference type="Pfam" id="PF13365">
    <property type="entry name" value="Trypsin_2"/>
    <property type="match status" value="1"/>
</dbReference>
<evidence type="ECO:0000256" key="2">
    <source>
        <dbReference type="ARBA" id="ARBA00023026"/>
    </source>
</evidence>
<dbReference type="InterPro" id="IPR000177">
    <property type="entry name" value="Apple"/>
</dbReference>
<dbReference type="SUPFAM" id="SSF50494">
    <property type="entry name" value="Trypsin-like serine proteases"/>
    <property type="match status" value="1"/>
</dbReference>
<keyword evidence="3" id="KW-1015">Disulfide bond</keyword>
<keyword evidence="2" id="KW-0843">Virulence</keyword>
<organism evidence="7 8">
    <name type="scientific">Aphanomyces stellatus</name>
    <dbReference type="NCBI Taxonomy" id="120398"/>
    <lineage>
        <taxon>Eukaryota</taxon>
        <taxon>Sar</taxon>
        <taxon>Stramenopiles</taxon>
        <taxon>Oomycota</taxon>
        <taxon>Saprolegniomycetes</taxon>
        <taxon>Saprolegniales</taxon>
        <taxon>Verrucalvaceae</taxon>
        <taxon>Aphanomyces</taxon>
    </lineage>
</organism>
<dbReference type="SMART" id="SM00223">
    <property type="entry name" value="APPLE"/>
    <property type="match status" value="3"/>
</dbReference>
<dbReference type="CDD" id="cd01100">
    <property type="entry name" value="APPLE_Factor_XI_like"/>
    <property type="match status" value="1"/>
</dbReference>
<keyword evidence="4" id="KW-0732">Signal</keyword>
<keyword evidence="8" id="KW-1185">Reference proteome</keyword>
<evidence type="ECO:0000256" key="4">
    <source>
        <dbReference type="SAM" id="SignalP"/>
    </source>
</evidence>
<dbReference type="InterPro" id="IPR003609">
    <property type="entry name" value="Pan_app"/>
</dbReference>
<evidence type="ECO:0000256" key="3">
    <source>
        <dbReference type="ARBA" id="ARBA00023157"/>
    </source>
</evidence>
<dbReference type="EMBL" id="VJMH01006459">
    <property type="protein sequence ID" value="KAF0689369.1"/>
    <property type="molecule type" value="Genomic_DNA"/>
</dbReference>
<dbReference type="Gene3D" id="2.40.10.10">
    <property type="entry name" value="Trypsin-like serine proteases"/>
    <property type="match status" value="2"/>
</dbReference>
<keyword evidence="1" id="KW-0677">Repeat</keyword>
<dbReference type="EMBL" id="CAADRA010006480">
    <property type="protein sequence ID" value="VFT95917.1"/>
    <property type="molecule type" value="Genomic_DNA"/>
</dbReference>
<name>A0A485LDQ0_9STRA</name>